<dbReference type="InterPro" id="IPR011687">
    <property type="entry name" value="Nop53/GLTSCR2"/>
</dbReference>
<dbReference type="PANTHER" id="PTHR14211">
    <property type="entry name" value="GLIOMA SUPPRESSOR CANDIDATE REGION GENE 2"/>
    <property type="match status" value="1"/>
</dbReference>
<accession>A0A1D2AJA4</accession>
<evidence type="ECO:0000256" key="6">
    <source>
        <dbReference type="ARBA" id="ARBA00023242"/>
    </source>
</evidence>
<evidence type="ECO:0000256" key="4">
    <source>
        <dbReference type="ARBA" id="ARBA00018339"/>
    </source>
</evidence>
<dbReference type="GO" id="GO:0008097">
    <property type="term" value="F:5S rRNA binding"/>
    <property type="evidence" value="ECO:0007669"/>
    <property type="project" value="TreeGrafter"/>
</dbReference>
<dbReference type="PANTHER" id="PTHR14211:SF7">
    <property type="entry name" value="RIBOSOME BIOGENESIS PROTEIN NOP53"/>
    <property type="match status" value="1"/>
</dbReference>
<evidence type="ECO:0000256" key="2">
    <source>
        <dbReference type="ARBA" id="ARBA00004642"/>
    </source>
</evidence>
<name>A0A1D2AJA4_ORNBR</name>
<keyword evidence="5" id="KW-0690">Ribosome biogenesis</keyword>
<dbReference type="GO" id="GO:0005654">
    <property type="term" value="C:nucleoplasm"/>
    <property type="evidence" value="ECO:0007669"/>
    <property type="project" value="UniProtKB-SubCell"/>
</dbReference>
<protein>
    <recommendedName>
        <fullName evidence="4">Ribosome biogenesis protein NOP53</fullName>
    </recommendedName>
</protein>
<evidence type="ECO:0000313" key="7">
    <source>
        <dbReference type="EMBL" id="JAT79277.1"/>
    </source>
</evidence>
<dbReference type="GO" id="GO:0005730">
    <property type="term" value="C:nucleolus"/>
    <property type="evidence" value="ECO:0007669"/>
    <property type="project" value="UniProtKB-SubCell"/>
</dbReference>
<proteinExistence type="inferred from homology"/>
<feature type="non-terminal residue" evidence="7">
    <location>
        <position position="213"/>
    </location>
</feature>
<dbReference type="GO" id="GO:0006364">
    <property type="term" value="P:rRNA processing"/>
    <property type="evidence" value="ECO:0007669"/>
    <property type="project" value="TreeGrafter"/>
</dbReference>
<evidence type="ECO:0000256" key="3">
    <source>
        <dbReference type="ARBA" id="ARBA00008838"/>
    </source>
</evidence>
<organism evidence="7">
    <name type="scientific">Ornithodoros brasiliensis</name>
    <name type="common">Mouro tick</name>
    <dbReference type="NCBI Taxonomy" id="888526"/>
    <lineage>
        <taxon>Eukaryota</taxon>
        <taxon>Metazoa</taxon>
        <taxon>Ecdysozoa</taxon>
        <taxon>Arthropoda</taxon>
        <taxon>Chelicerata</taxon>
        <taxon>Arachnida</taxon>
        <taxon>Acari</taxon>
        <taxon>Parasitiformes</taxon>
        <taxon>Ixodida</taxon>
        <taxon>Ixodoidea</taxon>
        <taxon>Argasidae</taxon>
        <taxon>Ornithodorinae</taxon>
        <taxon>Ornithodoros</taxon>
    </lineage>
</organism>
<sequence length="213" mass="24978">NRKKTWIKHNPIKDVEEFLEEKRLDERLGGPIEERPDDAIFAVDKTPTPLRSKTSKVFTKREKRLKKLTCFQNLELTSKVPAPIIPCRVRNPEERKPAFVRNKQQQRCARHLQQAAIDRRISAARKVKEAVNTFKLPDFYDLWENKEIDKTELDENLERYIKDYTRKRQPSIPPRRYQKASLLPPVEVPHPGASYNPAYDDHQALLSAALEVE</sequence>
<evidence type="ECO:0000256" key="1">
    <source>
        <dbReference type="ARBA" id="ARBA00004604"/>
    </source>
</evidence>
<keyword evidence="6" id="KW-0539">Nucleus</keyword>
<evidence type="ECO:0000256" key="5">
    <source>
        <dbReference type="ARBA" id="ARBA00022517"/>
    </source>
</evidence>
<reference evidence="7" key="1">
    <citation type="submission" date="2016-07" db="EMBL/GenBank/DDBJ databases">
        <title>Salivary Glands transcriptome analysis on engorged females of Ornithodoros brasiliensis (Acari:Argasidae).</title>
        <authorList>
            <person name="Simons S.M."/>
            <person name="Carvalho E."/>
            <person name="Junqueira-de-Azevedo I."/>
            <person name="Ho P.L."/>
            <person name="Giovanni D."/>
            <person name="Mendonca R."/>
            <person name="Onofrio V."/>
            <person name="Landulfo G."/>
            <person name="Ramirez D."/>
            <person name="Barros-Battesti D."/>
        </authorList>
    </citation>
    <scope>NUCLEOTIDE SEQUENCE</scope>
    <source>
        <strain evidence="7">Female</strain>
        <tissue evidence="7">Salivary gland</tissue>
    </source>
</reference>
<dbReference type="EMBL" id="GETE01000058">
    <property type="protein sequence ID" value="JAT79277.1"/>
    <property type="molecule type" value="Transcribed_RNA"/>
</dbReference>
<dbReference type="GO" id="GO:0000027">
    <property type="term" value="P:ribosomal large subunit assembly"/>
    <property type="evidence" value="ECO:0007669"/>
    <property type="project" value="TreeGrafter"/>
</dbReference>
<comment type="subcellular location">
    <subcellularLocation>
        <location evidence="1">Nucleus</location>
        <location evidence="1">Nucleolus</location>
    </subcellularLocation>
    <subcellularLocation>
        <location evidence="2">Nucleus</location>
        <location evidence="2">Nucleoplasm</location>
    </subcellularLocation>
</comment>
<feature type="non-terminal residue" evidence="7">
    <location>
        <position position="1"/>
    </location>
</feature>
<comment type="similarity">
    <text evidence="3">Belongs to the NOP53 family.</text>
</comment>
<dbReference type="AlphaFoldDB" id="A0A1D2AJA4"/>
<dbReference type="Pfam" id="PF07767">
    <property type="entry name" value="Nop53"/>
    <property type="match status" value="1"/>
</dbReference>